<reference evidence="1" key="1">
    <citation type="journal article" date="2021" name="PeerJ">
        <title>Extensive microbial diversity within the chicken gut microbiome revealed by metagenomics and culture.</title>
        <authorList>
            <person name="Gilroy R."/>
            <person name="Ravi A."/>
            <person name="Getino M."/>
            <person name="Pursley I."/>
            <person name="Horton D.L."/>
            <person name="Alikhan N.F."/>
            <person name="Baker D."/>
            <person name="Gharbi K."/>
            <person name="Hall N."/>
            <person name="Watson M."/>
            <person name="Adriaenssens E.M."/>
            <person name="Foster-Nyarko E."/>
            <person name="Jarju S."/>
            <person name="Secka A."/>
            <person name="Antonio M."/>
            <person name="Oren A."/>
            <person name="Chaudhuri R.R."/>
            <person name="La Ragione R."/>
            <person name="Hildebrand F."/>
            <person name="Pallen M.J."/>
        </authorList>
    </citation>
    <scope>NUCLEOTIDE SEQUENCE</scope>
    <source>
        <strain evidence="1">ChiGjej4B4-7305</strain>
    </source>
</reference>
<accession>A0A9D2J3E6</accession>
<protein>
    <submittedName>
        <fullName evidence="1">PmoA family protein</fullName>
    </submittedName>
</protein>
<dbReference type="InterPro" id="IPR029475">
    <property type="entry name" value="DUF6807"/>
</dbReference>
<proteinExistence type="predicted"/>
<sequence length="276" mass="29727">MTSLSIGTREVAQYCDGQDMPAELSPRPYLHPVTTLAGQPLTEVAPADHRHHYGVSNAVVEINGSMFWGGGSYVHPSGYQMLDNHGRQRGGPVHATAHAIEQQVEFLATDGSHLLTEQRRITADLLPAWESWALSWHSRLAADATDLTFGSPATRGRVGAGYGGVFWRVSGDQLPTTAQVDGGGEPLGSSSPWLLLTQERPTGTVSLLLAQPPGRVLPWFVRTTGYVGAGPAVAWESHRHLAQGEHLDLHLTGVLFDRGIDAGTARTLYTTLEQLS</sequence>
<dbReference type="AlphaFoldDB" id="A0A9D2J3E6"/>
<dbReference type="Proteomes" id="UP000824037">
    <property type="component" value="Unassembled WGS sequence"/>
</dbReference>
<gene>
    <name evidence="1" type="ORF">H9815_03510</name>
</gene>
<evidence type="ECO:0000313" key="1">
    <source>
        <dbReference type="EMBL" id="HIZ34822.1"/>
    </source>
</evidence>
<comment type="caution">
    <text evidence="1">The sequence shown here is derived from an EMBL/GenBank/DDBJ whole genome shotgun (WGS) entry which is preliminary data.</text>
</comment>
<name>A0A9D2J3E6_9MICO</name>
<dbReference type="EMBL" id="DXBY01000059">
    <property type="protein sequence ID" value="HIZ34822.1"/>
    <property type="molecule type" value="Genomic_DNA"/>
</dbReference>
<evidence type="ECO:0000313" key="2">
    <source>
        <dbReference type="Proteomes" id="UP000824037"/>
    </source>
</evidence>
<organism evidence="1 2">
    <name type="scientific">Candidatus Ruania gallistercoris</name>
    <dbReference type="NCBI Taxonomy" id="2838746"/>
    <lineage>
        <taxon>Bacteria</taxon>
        <taxon>Bacillati</taxon>
        <taxon>Actinomycetota</taxon>
        <taxon>Actinomycetes</taxon>
        <taxon>Micrococcales</taxon>
        <taxon>Ruaniaceae</taxon>
        <taxon>Ruania</taxon>
    </lineage>
</organism>
<dbReference type="Pfam" id="PF14100">
    <property type="entry name" value="DUF6807"/>
    <property type="match status" value="1"/>
</dbReference>
<reference evidence="1" key="2">
    <citation type="submission" date="2021-04" db="EMBL/GenBank/DDBJ databases">
        <authorList>
            <person name="Gilroy R."/>
        </authorList>
    </citation>
    <scope>NUCLEOTIDE SEQUENCE</scope>
    <source>
        <strain evidence="1">ChiGjej4B4-7305</strain>
    </source>
</reference>